<comment type="caution">
    <text evidence="1">The sequence shown here is derived from an EMBL/GenBank/DDBJ whole genome shotgun (WGS) entry which is preliminary data.</text>
</comment>
<protein>
    <submittedName>
        <fullName evidence="1">Uncharacterized protein</fullName>
    </submittedName>
</protein>
<dbReference type="Proteomes" id="UP001177260">
    <property type="component" value="Unassembled WGS sequence"/>
</dbReference>
<reference evidence="1 2" key="1">
    <citation type="journal article" date="2023" name="ACS Omega">
        <title>Identification of the Neoaspergillic Acid Biosynthesis Gene Cluster by Establishing an In Vitro CRISPR-Ribonucleoprotein Genetic System in Aspergillus melleus.</title>
        <authorList>
            <person name="Yuan B."/>
            <person name="Grau M.F."/>
            <person name="Murata R.M."/>
            <person name="Torok T."/>
            <person name="Venkateswaran K."/>
            <person name="Stajich J.E."/>
            <person name="Wang C.C.C."/>
        </authorList>
    </citation>
    <scope>NUCLEOTIDE SEQUENCE [LARGE SCALE GENOMIC DNA]</scope>
    <source>
        <strain evidence="1 2">IMV 1140</strain>
    </source>
</reference>
<keyword evidence="2" id="KW-1185">Reference proteome</keyword>
<name>A0ACC3AWS3_9EURO</name>
<accession>A0ACC3AWS3</accession>
<evidence type="ECO:0000313" key="1">
    <source>
        <dbReference type="EMBL" id="KAK1141915.1"/>
    </source>
</evidence>
<gene>
    <name evidence="1" type="ORF">N8T08_008428</name>
</gene>
<sequence>MSTDTIGKTGLQEAGLLLDHPNPKQASDEVVVVLDIPLHENGDKTKCQLSSTSSLRRVIQVLIFYTMTLDKSHRAPNGPVPKGYARFFLCISTKAADPGAVYEELRNKLQGLSINPGRVIFPHLFQEQGLTIDRSLQ</sequence>
<dbReference type="EMBL" id="JAOPJF010000058">
    <property type="protein sequence ID" value="KAK1141915.1"/>
    <property type="molecule type" value="Genomic_DNA"/>
</dbReference>
<organism evidence="1 2">
    <name type="scientific">Aspergillus melleus</name>
    <dbReference type="NCBI Taxonomy" id="138277"/>
    <lineage>
        <taxon>Eukaryota</taxon>
        <taxon>Fungi</taxon>
        <taxon>Dikarya</taxon>
        <taxon>Ascomycota</taxon>
        <taxon>Pezizomycotina</taxon>
        <taxon>Eurotiomycetes</taxon>
        <taxon>Eurotiomycetidae</taxon>
        <taxon>Eurotiales</taxon>
        <taxon>Aspergillaceae</taxon>
        <taxon>Aspergillus</taxon>
        <taxon>Aspergillus subgen. Circumdati</taxon>
    </lineage>
</organism>
<evidence type="ECO:0000313" key="2">
    <source>
        <dbReference type="Proteomes" id="UP001177260"/>
    </source>
</evidence>
<proteinExistence type="predicted"/>